<name>A0A396HPN6_MEDTR</name>
<comment type="caution">
    <text evidence="1">The sequence shown here is derived from an EMBL/GenBank/DDBJ whole genome shotgun (WGS) entry which is preliminary data.</text>
</comment>
<sequence length="46" mass="5323">MLAVQALYATHTVSSSNNNEVDPNQDKDIQCQHELQPYYEWSSMVH</sequence>
<dbReference type="AlphaFoldDB" id="A0A396HPN6"/>
<protein>
    <submittedName>
        <fullName evidence="1">Uncharacterized protein</fullName>
    </submittedName>
</protein>
<evidence type="ECO:0000313" key="2">
    <source>
        <dbReference type="Proteomes" id="UP000265566"/>
    </source>
</evidence>
<accession>A0A396HPN6</accession>
<organism evidence="1 2">
    <name type="scientific">Medicago truncatula</name>
    <name type="common">Barrel medic</name>
    <name type="synonym">Medicago tribuloides</name>
    <dbReference type="NCBI Taxonomy" id="3880"/>
    <lineage>
        <taxon>Eukaryota</taxon>
        <taxon>Viridiplantae</taxon>
        <taxon>Streptophyta</taxon>
        <taxon>Embryophyta</taxon>
        <taxon>Tracheophyta</taxon>
        <taxon>Spermatophyta</taxon>
        <taxon>Magnoliopsida</taxon>
        <taxon>eudicotyledons</taxon>
        <taxon>Gunneridae</taxon>
        <taxon>Pentapetalae</taxon>
        <taxon>rosids</taxon>
        <taxon>fabids</taxon>
        <taxon>Fabales</taxon>
        <taxon>Fabaceae</taxon>
        <taxon>Papilionoideae</taxon>
        <taxon>50 kb inversion clade</taxon>
        <taxon>NPAAA clade</taxon>
        <taxon>Hologalegina</taxon>
        <taxon>IRL clade</taxon>
        <taxon>Trifolieae</taxon>
        <taxon>Medicago</taxon>
    </lineage>
</organism>
<dbReference type="Gramene" id="rna29461">
    <property type="protein sequence ID" value="RHN54423.1"/>
    <property type="gene ID" value="gene29461"/>
</dbReference>
<reference evidence="2" key="1">
    <citation type="journal article" date="2018" name="Nat. Plants">
        <title>Whole-genome landscape of Medicago truncatula symbiotic genes.</title>
        <authorList>
            <person name="Pecrix Y."/>
            <person name="Staton S.E."/>
            <person name="Sallet E."/>
            <person name="Lelandais-Briere C."/>
            <person name="Moreau S."/>
            <person name="Carrere S."/>
            <person name="Blein T."/>
            <person name="Jardinaud M.F."/>
            <person name="Latrasse D."/>
            <person name="Zouine M."/>
            <person name="Zahm M."/>
            <person name="Kreplak J."/>
            <person name="Mayjonade B."/>
            <person name="Satge C."/>
            <person name="Perez M."/>
            <person name="Cauet S."/>
            <person name="Marande W."/>
            <person name="Chantry-Darmon C."/>
            <person name="Lopez-Roques C."/>
            <person name="Bouchez O."/>
            <person name="Berard A."/>
            <person name="Debelle F."/>
            <person name="Munos S."/>
            <person name="Bendahmane A."/>
            <person name="Berges H."/>
            <person name="Niebel A."/>
            <person name="Buitink J."/>
            <person name="Frugier F."/>
            <person name="Benhamed M."/>
            <person name="Crespi M."/>
            <person name="Gouzy J."/>
            <person name="Gamas P."/>
        </authorList>
    </citation>
    <scope>NUCLEOTIDE SEQUENCE [LARGE SCALE GENOMIC DNA]</scope>
    <source>
        <strain evidence="2">cv. Jemalong A17</strain>
    </source>
</reference>
<dbReference type="EMBL" id="PSQE01000005">
    <property type="protein sequence ID" value="RHN54423.1"/>
    <property type="molecule type" value="Genomic_DNA"/>
</dbReference>
<evidence type="ECO:0000313" key="1">
    <source>
        <dbReference type="EMBL" id="RHN54423.1"/>
    </source>
</evidence>
<gene>
    <name evidence="1" type="ORF">MtrunA17_Chr5g0406661</name>
</gene>
<proteinExistence type="predicted"/>
<dbReference type="Proteomes" id="UP000265566">
    <property type="component" value="Chromosome 5"/>
</dbReference>